<dbReference type="Proteomes" id="UP001327560">
    <property type="component" value="Chromosome 8"/>
</dbReference>
<organism evidence="1 2">
    <name type="scientific">Canna indica</name>
    <name type="common">Indian-shot</name>
    <dbReference type="NCBI Taxonomy" id="4628"/>
    <lineage>
        <taxon>Eukaryota</taxon>
        <taxon>Viridiplantae</taxon>
        <taxon>Streptophyta</taxon>
        <taxon>Embryophyta</taxon>
        <taxon>Tracheophyta</taxon>
        <taxon>Spermatophyta</taxon>
        <taxon>Magnoliopsida</taxon>
        <taxon>Liliopsida</taxon>
        <taxon>Zingiberales</taxon>
        <taxon>Cannaceae</taxon>
        <taxon>Canna</taxon>
    </lineage>
</organism>
<protein>
    <submittedName>
        <fullName evidence="1">Uncharacterized protein</fullName>
    </submittedName>
</protein>
<sequence length="57" mass="6610">MWSSPVRQRNETMVFARTASLDKGTYNGYRFSTYLYGNCMKSTVHINGSSPTIWRLE</sequence>
<evidence type="ECO:0000313" key="1">
    <source>
        <dbReference type="EMBL" id="WOL16733.1"/>
    </source>
</evidence>
<dbReference type="AlphaFoldDB" id="A0AAQ3L1B4"/>
<gene>
    <name evidence="1" type="ORF">Cni_G25521</name>
</gene>
<keyword evidence="2" id="KW-1185">Reference proteome</keyword>
<reference evidence="1 2" key="1">
    <citation type="submission" date="2023-10" db="EMBL/GenBank/DDBJ databases">
        <title>Chromosome-scale genome assembly provides insights into flower coloration mechanisms of Canna indica.</title>
        <authorList>
            <person name="Li C."/>
        </authorList>
    </citation>
    <scope>NUCLEOTIDE SEQUENCE [LARGE SCALE GENOMIC DNA]</scope>
    <source>
        <tissue evidence="1">Flower</tissue>
    </source>
</reference>
<evidence type="ECO:0000313" key="2">
    <source>
        <dbReference type="Proteomes" id="UP001327560"/>
    </source>
</evidence>
<accession>A0AAQ3L1B4</accession>
<name>A0AAQ3L1B4_9LILI</name>
<proteinExistence type="predicted"/>
<dbReference type="EMBL" id="CP136897">
    <property type="protein sequence ID" value="WOL16733.1"/>
    <property type="molecule type" value="Genomic_DNA"/>
</dbReference>